<dbReference type="eggNOG" id="KOG1389">
    <property type="taxonomic scope" value="Eukaryota"/>
</dbReference>
<evidence type="ECO:0000313" key="5">
    <source>
        <dbReference type="Proteomes" id="UP000013776"/>
    </source>
</evidence>
<dbReference type="GO" id="GO:0003988">
    <property type="term" value="F:acetyl-CoA C-acyltransferase activity"/>
    <property type="evidence" value="ECO:0007669"/>
    <property type="project" value="UniProtKB-EC"/>
</dbReference>
<dbReference type="Pfam" id="PF00108">
    <property type="entry name" value="Thiolase_N"/>
    <property type="match status" value="1"/>
</dbReference>
<dbReference type="GO" id="GO:0006635">
    <property type="term" value="P:fatty acid beta-oxidation"/>
    <property type="evidence" value="ECO:0007669"/>
    <property type="project" value="TreeGrafter"/>
</dbReference>
<organism evidence="4 5">
    <name type="scientific">Taphrina deformans (strain PYCC 5710 / ATCC 11124 / CBS 356.35 / IMI 108563 / JCM 9778 / NBRC 8474)</name>
    <name type="common">Peach leaf curl fungus</name>
    <name type="synonym">Lalaria deformans</name>
    <dbReference type="NCBI Taxonomy" id="1097556"/>
    <lineage>
        <taxon>Eukaryota</taxon>
        <taxon>Fungi</taxon>
        <taxon>Dikarya</taxon>
        <taxon>Ascomycota</taxon>
        <taxon>Taphrinomycotina</taxon>
        <taxon>Taphrinomycetes</taxon>
        <taxon>Taphrinales</taxon>
        <taxon>Taphrinaceae</taxon>
        <taxon>Taphrina</taxon>
    </lineage>
</organism>
<dbReference type="InterPro" id="IPR002155">
    <property type="entry name" value="Thiolase"/>
</dbReference>
<dbReference type="PANTHER" id="PTHR43853:SF10">
    <property type="entry name" value="ACETYL-COA C-ACETYLTRANSFERASE"/>
    <property type="match status" value="1"/>
</dbReference>
<accession>R4XFF9</accession>
<evidence type="ECO:0000259" key="3">
    <source>
        <dbReference type="Pfam" id="PF00108"/>
    </source>
</evidence>
<proteinExistence type="predicted"/>
<evidence type="ECO:0000256" key="1">
    <source>
        <dbReference type="ARBA" id="ARBA00004872"/>
    </source>
</evidence>
<dbReference type="AlphaFoldDB" id="R4XFF9"/>
<keyword evidence="5" id="KW-1185">Reference proteome</keyword>
<dbReference type="GO" id="GO:0005777">
    <property type="term" value="C:peroxisome"/>
    <property type="evidence" value="ECO:0007669"/>
    <property type="project" value="TreeGrafter"/>
</dbReference>
<evidence type="ECO:0000313" key="4">
    <source>
        <dbReference type="EMBL" id="CCG83201.1"/>
    </source>
</evidence>
<gene>
    <name evidence="4" type="ORF">TAPDE_003303</name>
</gene>
<dbReference type="Proteomes" id="UP000013776">
    <property type="component" value="Unassembled WGS sequence"/>
</dbReference>
<dbReference type="CDD" id="cd00751">
    <property type="entry name" value="thiolase"/>
    <property type="match status" value="1"/>
</dbReference>
<feature type="non-terminal residue" evidence="4">
    <location>
        <position position="302"/>
    </location>
</feature>
<dbReference type="EMBL" id="CAHR02000129">
    <property type="protein sequence ID" value="CCG83201.1"/>
    <property type="molecule type" value="Genomic_DNA"/>
</dbReference>
<dbReference type="Gene3D" id="3.40.47.10">
    <property type="match status" value="2"/>
</dbReference>
<evidence type="ECO:0000256" key="2">
    <source>
        <dbReference type="ARBA" id="ARBA00047605"/>
    </source>
</evidence>
<protein>
    <submittedName>
        <fullName evidence="4">3-ketoacyl-CoA ketothiolase</fullName>
    </submittedName>
</protein>
<reference evidence="4 5" key="1">
    <citation type="journal article" date="2013" name="MBio">
        <title>Genome sequencing of the plant pathogen Taphrina deformans, the causal agent of peach leaf curl.</title>
        <authorList>
            <person name="Cisse O.H."/>
            <person name="Almeida J.M.G.C.F."/>
            <person name="Fonseca A."/>
            <person name="Kumar A.A."/>
            <person name="Salojaervi J."/>
            <person name="Overmyer K."/>
            <person name="Hauser P.M."/>
            <person name="Pagni M."/>
        </authorList>
    </citation>
    <scope>NUCLEOTIDE SEQUENCE [LARGE SCALE GENOMIC DNA]</scope>
    <source>
        <strain evidence="5">PYCC 5710 / ATCC 11124 / CBS 356.35 / IMI 108563 / JCM 9778 / NBRC 8474</strain>
    </source>
</reference>
<dbReference type="PANTHER" id="PTHR43853">
    <property type="entry name" value="3-KETOACYL-COA THIOLASE, PEROXISOMAL"/>
    <property type="match status" value="1"/>
</dbReference>
<sequence length="302" mass="31644">MTNRLKQIASHITGSSDDVVITLAIRTPLGKGFKGSFKDTPADMLALALLKAVVAKSGIDPALVEDICVGNVLGGSSGTYASRAAALAAGFPSTTSVHSVNRWCSSGLLSTQIIANAIRAGEIDIGLALGLESMSELPDRGGPKISPEILENKQAKDCTMPMGWTSENVAQRFNVSRQDQDAFAATSFQKAEAAQKAGYFDKEIIPVTTQIKDKDGNKQTITVTKDDGVRWGTTAESLAKLKPAFGQWGNGATTGGNASQITDGCAGVLLMRRSKALELNVPILARFVAATTVGCDPDIMGI</sequence>
<dbReference type="SUPFAM" id="SSF53901">
    <property type="entry name" value="Thiolase-like"/>
    <property type="match status" value="1"/>
</dbReference>
<dbReference type="InterPro" id="IPR020616">
    <property type="entry name" value="Thiolase_N"/>
</dbReference>
<dbReference type="OrthoDB" id="5404651at2759"/>
<dbReference type="STRING" id="1097556.R4XFF9"/>
<comment type="caution">
    <text evidence="4">The sequence shown here is derived from an EMBL/GenBank/DDBJ whole genome shotgun (WGS) entry which is preliminary data.</text>
</comment>
<comment type="pathway">
    <text evidence="1">Lipid metabolism; fatty acid metabolism.</text>
</comment>
<dbReference type="VEuPathDB" id="FungiDB:TAPDE_003303"/>
<dbReference type="NCBIfam" id="TIGR01930">
    <property type="entry name" value="AcCoA-C-Actrans"/>
    <property type="match status" value="1"/>
</dbReference>
<name>R4XFF9_TAPDE</name>
<comment type="catalytic activity">
    <reaction evidence="2">
        <text>an acyl-CoA + acetyl-CoA = a 3-oxoacyl-CoA + CoA</text>
        <dbReference type="Rhea" id="RHEA:21564"/>
        <dbReference type="ChEBI" id="CHEBI:57287"/>
        <dbReference type="ChEBI" id="CHEBI:57288"/>
        <dbReference type="ChEBI" id="CHEBI:58342"/>
        <dbReference type="ChEBI" id="CHEBI:90726"/>
        <dbReference type="EC" id="2.3.1.16"/>
    </reaction>
</comment>
<dbReference type="GO" id="GO:0010124">
    <property type="term" value="P:phenylacetate catabolic process"/>
    <property type="evidence" value="ECO:0007669"/>
    <property type="project" value="TreeGrafter"/>
</dbReference>
<dbReference type="InterPro" id="IPR050215">
    <property type="entry name" value="Thiolase-like_sf_Thiolase"/>
</dbReference>
<dbReference type="InterPro" id="IPR016039">
    <property type="entry name" value="Thiolase-like"/>
</dbReference>
<feature type="domain" description="Thiolase N-terminal" evidence="3">
    <location>
        <begin position="19"/>
        <end position="274"/>
    </location>
</feature>